<keyword evidence="5 11" id="KW-1133">Transmembrane helix</keyword>
<dbReference type="PATRIC" id="fig|717774.3.peg.3949"/>
<comment type="subcellular location">
    <subcellularLocation>
        <location evidence="1">Cell membrane</location>
        <topology evidence="1">Multi-pass membrane protein</topology>
    </subcellularLocation>
</comment>
<protein>
    <submittedName>
        <fullName evidence="14">Methyl-accepting chemotaxis sensory transducer with Cache sensor</fullName>
    </submittedName>
</protein>
<dbReference type="GO" id="GO:0005886">
    <property type="term" value="C:plasma membrane"/>
    <property type="evidence" value="ECO:0007669"/>
    <property type="project" value="UniProtKB-SubCell"/>
</dbReference>
<evidence type="ECO:0000256" key="4">
    <source>
        <dbReference type="ARBA" id="ARBA00022692"/>
    </source>
</evidence>
<dbReference type="PROSITE" id="PS50111">
    <property type="entry name" value="CHEMOTAXIS_TRANSDUC_2"/>
    <property type="match status" value="1"/>
</dbReference>
<keyword evidence="4 11" id="KW-0812">Transmembrane</keyword>
<evidence type="ECO:0000313" key="14">
    <source>
        <dbReference type="EMBL" id="ADZ93043.1"/>
    </source>
</evidence>
<dbReference type="FunFam" id="1.10.287.950:FF:000001">
    <property type="entry name" value="Methyl-accepting chemotaxis sensory transducer"/>
    <property type="match status" value="1"/>
</dbReference>
<comment type="similarity">
    <text evidence="8">Belongs to the methyl-accepting chemotaxis (MCP) protein family.</text>
</comment>
<dbReference type="Pfam" id="PF00015">
    <property type="entry name" value="MCPsignal"/>
    <property type="match status" value="1"/>
</dbReference>
<dbReference type="SMART" id="SM00304">
    <property type="entry name" value="HAMP"/>
    <property type="match status" value="1"/>
</dbReference>
<feature type="domain" description="Methyl-accepting transducer" evidence="12">
    <location>
        <begin position="382"/>
        <end position="618"/>
    </location>
</feature>
<evidence type="ECO:0000256" key="2">
    <source>
        <dbReference type="ARBA" id="ARBA00022475"/>
    </source>
</evidence>
<gene>
    <name evidence="14" type="ordered locus">Marme_3833</name>
</gene>
<evidence type="ECO:0000256" key="9">
    <source>
        <dbReference type="PROSITE-ProRule" id="PRU00284"/>
    </source>
</evidence>
<feature type="coiled-coil region" evidence="10">
    <location>
        <begin position="617"/>
        <end position="644"/>
    </location>
</feature>
<dbReference type="InterPro" id="IPR003660">
    <property type="entry name" value="HAMP_dom"/>
</dbReference>
<dbReference type="Gene3D" id="3.30.450.20">
    <property type="entry name" value="PAS domain"/>
    <property type="match status" value="2"/>
</dbReference>
<keyword evidence="3" id="KW-0145">Chemotaxis</keyword>
<evidence type="ECO:0000259" key="13">
    <source>
        <dbReference type="PROSITE" id="PS50885"/>
    </source>
</evidence>
<dbReference type="GO" id="GO:0006935">
    <property type="term" value="P:chemotaxis"/>
    <property type="evidence" value="ECO:0007669"/>
    <property type="project" value="UniProtKB-KW"/>
</dbReference>
<dbReference type="CDD" id="cd12912">
    <property type="entry name" value="PDC2_MCP_like"/>
    <property type="match status" value="1"/>
</dbReference>
<evidence type="ECO:0000256" key="7">
    <source>
        <dbReference type="ARBA" id="ARBA00023224"/>
    </source>
</evidence>
<evidence type="ECO:0000256" key="10">
    <source>
        <dbReference type="SAM" id="Coils"/>
    </source>
</evidence>
<dbReference type="InterPro" id="IPR004089">
    <property type="entry name" value="MCPsignal_dom"/>
</dbReference>
<evidence type="ECO:0000256" key="6">
    <source>
        <dbReference type="ARBA" id="ARBA00023136"/>
    </source>
</evidence>
<dbReference type="GO" id="GO:0007165">
    <property type="term" value="P:signal transduction"/>
    <property type="evidence" value="ECO:0007669"/>
    <property type="project" value="UniProtKB-KW"/>
</dbReference>
<dbReference type="Gene3D" id="1.10.287.950">
    <property type="entry name" value="Methyl-accepting chemotaxis protein"/>
    <property type="match status" value="1"/>
</dbReference>
<dbReference type="eggNOG" id="COG0840">
    <property type="taxonomic scope" value="Bacteria"/>
</dbReference>
<accession>F2JXP5</accession>
<evidence type="ECO:0000256" key="1">
    <source>
        <dbReference type="ARBA" id="ARBA00004651"/>
    </source>
</evidence>
<dbReference type="KEGG" id="mme:Marme_3833"/>
<dbReference type="CDD" id="cd06225">
    <property type="entry name" value="HAMP"/>
    <property type="match status" value="1"/>
</dbReference>
<dbReference type="EMBL" id="CP002583">
    <property type="protein sequence ID" value="ADZ93043.1"/>
    <property type="molecule type" value="Genomic_DNA"/>
</dbReference>
<dbReference type="AlphaFoldDB" id="F2JXP5"/>
<evidence type="ECO:0000259" key="12">
    <source>
        <dbReference type="PROSITE" id="PS50111"/>
    </source>
</evidence>
<evidence type="ECO:0000256" key="3">
    <source>
        <dbReference type="ARBA" id="ARBA00022500"/>
    </source>
</evidence>
<dbReference type="HOGENOM" id="CLU_000445_107_19_6"/>
<feature type="domain" description="HAMP" evidence="13">
    <location>
        <begin position="323"/>
        <end position="377"/>
    </location>
</feature>
<keyword evidence="7 9" id="KW-0807">Transducer</keyword>
<dbReference type="PROSITE" id="PS50885">
    <property type="entry name" value="HAMP"/>
    <property type="match status" value="1"/>
</dbReference>
<dbReference type="InterPro" id="IPR033479">
    <property type="entry name" value="dCache_1"/>
</dbReference>
<dbReference type="CDD" id="cd11386">
    <property type="entry name" value="MCP_signal"/>
    <property type="match status" value="1"/>
</dbReference>
<reference evidence="14 15" key="1">
    <citation type="journal article" date="2012" name="Stand. Genomic Sci.">
        <title>Complete genome sequence of the melanogenic marine bacterium Marinomonas mediterranea type strain (MMB-1(T)).</title>
        <authorList>
            <person name="Lucas-Elio P."/>
            <person name="Goodwin L."/>
            <person name="Woyke T."/>
            <person name="Pitluck S."/>
            <person name="Nolan M."/>
            <person name="Kyrpides N.C."/>
            <person name="Detter J.C."/>
            <person name="Copeland A."/>
            <person name="Teshima H."/>
            <person name="Bruce D."/>
            <person name="Detter C."/>
            <person name="Tapia R."/>
            <person name="Han S."/>
            <person name="Land M.L."/>
            <person name="Ivanova N."/>
            <person name="Mikhailova N."/>
            <person name="Johnston A.W."/>
            <person name="Sanchez-Amat A."/>
        </authorList>
    </citation>
    <scope>NUCLEOTIDE SEQUENCE [LARGE SCALE GENOMIC DNA]</scope>
    <source>
        <strain evidence="15">ATCC 700492 / JCM 21426 / NBRC 103028 / MMB-1</strain>
    </source>
</reference>
<evidence type="ECO:0000256" key="5">
    <source>
        <dbReference type="ARBA" id="ARBA00022989"/>
    </source>
</evidence>
<organism evidence="14 15">
    <name type="scientific">Marinomonas mediterranea (strain ATCC 700492 / JCM 21426 / NBRC 103028 / MMB-1)</name>
    <dbReference type="NCBI Taxonomy" id="717774"/>
    <lineage>
        <taxon>Bacteria</taxon>
        <taxon>Pseudomonadati</taxon>
        <taxon>Pseudomonadota</taxon>
        <taxon>Gammaproteobacteria</taxon>
        <taxon>Oceanospirillales</taxon>
        <taxon>Oceanospirillaceae</taxon>
        <taxon>Marinomonas</taxon>
    </lineage>
</organism>
<dbReference type="PANTHER" id="PTHR32089:SF112">
    <property type="entry name" value="LYSOZYME-LIKE PROTEIN-RELATED"/>
    <property type="match status" value="1"/>
</dbReference>
<proteinExistence type="inferred from homology"/>
<dbReference type="SMART" id="SM00283">
    <property type="entry name" value="MA"/>
    <property type="match status" value="1"/>
</dbReference>
<keyword evidence="6 11" id="KW-0472">Membrane</keyword>
<evidence type="ECO:0000313" key="15">
    <source>
        <dbReference type="Proteomes" id="UP000001062"/>
    </source>
</evidence>
<dbReference type="Proteomes" id="UP000001062">
    <property type="component" value="Chromosome"/>
</dbReference>
<evidence type="ECO:0000256" key="11">
    <source>
        <dbReference type="SAM" id="Phobius"/>
    </source>
</evidence>
<name>F2JXP5_MARM1</name>
<keyword evidence="15" id="KW-1185">Reference proteome</keyword>
<evidence type="ECO:0000256" key="8">
    <source>
        <dbReference type="ARBA" id="ARBA00029447"/>
    </source>
</evidence>
<dbReference type="OrthoDB" id="9760371at2"/>
<keyword evidence="2" id="KW-1003">Cell membrane</keyword>
<dbReference type="STRING" id="717774.Marme_3833"/>
<sequence length="655" mass="71652">MNIKNKLIVAFTIAILLPSVFICVITAQLATKSALKSFEKSSEQTVTAVERSFSLFMDDIKHVVDFLVANKTVNDPNAQPLTTYFEKKGKAPQEVSVIKGGRERDLFQLFEAIGTTNPNFVYIYAGDSTDGYMEWPGTYGYSEWHPKSRPWYQLAEKKRDQTLLRESYYWEPDDAIYISAVRSYNKGNVFGGVVAVDVSIKTLTDMAAKTKLGENGTVMVIENTGKILVDVLNPENGFKSITELDAEAYKKIANTSSGVVEVRLNDTDYYANVMVSPNLDWKFVGIVPKKEILATTTDLITTTVIVSIVLLLVLLSLAYVMAKRIVKPIESVSGHLQVIAEGEGDLTARIETDSKDETGVLSNWFNQFIQSTCTLILSIKQSTVRMDSVATEMASKAQEVANSTSVQLESIDQIASAGKEMVVAANEAAENCENTARFSDQGLETTLSGKKLIEGSSQGVHRLGDKLKESNVVISELEKETGNINQILSTIQDIAEQTNLLALNAAIEAARAGEQGRGFAVVADEVRGLAKRTQDSTEQIASILGLLSDRTKEASSAMVSSLTESESAIELSTQALDAFDQIEEVVKQMRDMTMQTAASAEEQRLVTEGINENILSISESANTISSLSEDVAELSQQQDGLSRDINTMVSKFKTE</sequence>
<keyword evidence="10" id="KW-0175">Coiled coil</keyword>
<dbReference type="Pfam" id="PF02743">
    <property type="entry name" value="dCache_1"/>
    <property type="match status" value="1"/>
</dbReference>
<dbReference type="Pfam" id="PF00672">
    <property type="entry name" value="HAMP"/>
    <property type="match status" value="1"/>
</dbReference>
<dbReference type="RefSeq" id="WP_013662945.1">
    <property type="nucleotide sequence ID" value="NC_015276.1"/>
</dbReference>
<feature type="transmembrane region" description="Helical" evidence="11">
    <location>
        <begin position="299"/>
        <end position="320"/>
    </location>
</feature>
<dbReference type="SUPFAM" id="SSF58104">
    <property type="entry name" value="Methyl-accepting chemotaxis protein (MCP) signaling domain"/>
    <property type="match status" value="1"/>
</dbReference>
<dbReference type="PANTHER" id="PTHR32089">
    <property type="entry name" value="METHYL-ACCEPTING CHEMOTAXIS PROTEIN MCPB"/>
    <property type="match status" value="1"/>
</dbReference>